<dbReference type="Proteomes" id="UP001623348">
    <property type="component" value="Unassembled WGS sequence"/>
</dbReference>
<feature type="compositionally biased region" description="Low complexity" evidence="1">
    <location>
        <begin position="138"/>
        <end position="147"/>
    </location>
</feature>
<keyword evidence="3" id="KW-1185">Reference proteome</keyword>
<evidence type="ECO:0000313" key="3">
    <source>
        <dbReference type="Proteomes" id="UP001623348"/>
    </source>
</evidence>
<feature type="compositionally biased region" description="Basic and acidic residues" evidence="1">
    <location>
        <begin position="152"/>
        <end position="165"/>
    </location>
</feature>
<dbReference type="AlphaFoldDB" id="A0ABC9WRV4"/>
<protein>
    <submittedName>
        <fullName evidence="2">Mitochondrial enolase superfamily member 1</fullName>
    </submittedName>
</protein>
<organism evidence="2 3">
    <name type="scientific">Grus japonensis</name>
    <name type="common">Japanese crane</name>
    <name type="synonym">Red-crowned crane</name>
    <dbReference type="NCBI Taxonomy" id="30415"/>
    <lineage>
        <taxon>Eukaryota</taxon>
        <taxon>Metazoa</taxon>
        <taxon>Chordata</taxon>
        <taxon>Craniata</taxon>
        <taxon>Vertebrata</taxon>
        <taxon>Euteleostomi</taxon>
        <taxon>Archelosauria</taxon>
        <taxon>Archosauria</taxon>
        <taxon>Dinosauria</taxon>
        <taxon>Saurischia</taxon>
        <taxon>Theropoda</taxon>
        <taxon>Coelurosauria</taxon>
        <taxon>Aves</taxon>
        <taxon>Neognathae</taxon>
        <taxon>Neoaves</taxon>
        <taxon>Gruiformes</taxon>
        <taxon>Gruidae</taxon>
        <taxon>Grus</taxon>
    </lineage>
</organism>
<gene>
    <name evidence="2" type="ORF">GRJ2_001270100</name>
</gene>
<evidence type="ECO:0000313" key="2">
    <source>
        <dbReference type="EMBL" id="GAB0188048.1"/>
    </source>
</evidence>
<accession>A0ABC9WRV4</accession>
<reference evidence="2 3" key="1">
    <citation type="submission" date="2024-06" db="EMBL/GenBank/DDBJ databases">
        <title>The draft genome of Grus japonensis, version 3.</title>
        <authorList>
            <person name="Nabeshima K."/>
            <person name="Suzuki S."/>
            <person name="Onuma M."/>
        </authorList>
    </citation>
    <scope>NUCLEOTIDE SEQUENCE [LARGE SCALE GENOMIC DNA]</scope>
    <source>
        <strain evidence="2 3">451A</strain>
    </source>
</reference>
<name>A0ABC9WRV4_GRUJA</name>
<comment type="caution">
    <text evidence="2">The sequence shown here is derived from an EMBL/GenBank/DDBJ whole genome shotgun (WGS) entry which is preliminary data.</text>
</comment>
<dbReference type="PANTHER" id="PTHR33332">
    <property type="entry name" value="REVERSE TRANSCRIPTASE DOMAIN-CONTAINING PROTEIN"/>
    <property type="match status" value="1"/>
</dbReference>
<dbReference type="EMBL" id="BAAFJT010000004">
    <property type="protein sequence ID" value="GAB0188048.1"/>
    <property type="molecule type" value="Genomic_DNA"/>
</dbReference>
<evidence type="ECO:0000256" key="1">
    <source>
        <dbReference type="SAM" id="MobiDB-lite"/>
    </source>
</evidence>
<proteinExistence type="predicted"/>
<sequence length="171" mass="19291">MIAFCNKVTSSVDEGRAADVVYLDFSKAFKTISPKSLTDKLMKYKLDKWTVRWTENWLNRQVQRVLMSDTKTSWKPGTSGVAQWPILLNNSIKDLGNRSECNFSNMADNLNCEEWLIYQMAGLQFRVTSGVWRNGLSGSQSSLSGKQLCRKGPGDPSEKQVEHEPAMSLCT</sequence>
<feature type="region of interest" description="Disordered" evidence="1">
    <location>
        <begin position="138"/>
        <end position="171"/>
    </location>
</feature>